<dbReference type="Proteomes" id="UP000027644">
    <property type="component" value="Unassembled WGS sequence"/>
</dbReference>
<accession>A0A074V4R1</accession>
<dbReference type="Pfam" id="PF03466">
    <property type="entry name" value="LysR_substrate"/>
    <property type="match status" value="1"/>
</dbReference>
<dbReference type="PROSITE" id="PS50931">
    <property type="entry name" value="HTH_LYSR"/>
    <property type="match status" value="1"/>
</dbReference>
<keyword evidence="2" id="KW-0805">Transcription regulation</keyword>
<dbReference type="InterPro" id="IPR036390">
    <property type="entry name" value="WH_DNA-bd_sf"/>
</dbReference>
<proteinExistence type="inferred from homology"/>
<dbReference type="SUPFAM" id="SSF53850">
    <property type="entry name" value="Periplasmic binding protein-like II"/>
    <property type="match status" value="1"/>
</dbReference>
<dbReference type="FunFam" id="1.10.10.10:FF:000001">
    <property type="entry name" value="LysR family transcriptional regulator"/>
    <property type="match status" value="1"/>
</dbReference>
<feature type="domain" description="HTH lysR-type" evidence="5">
    <location>
        <begin position="1"/>
        <end position="59"/>
    </location>
</feature>
<evidence type="ECO:0000256" key="4">
    <source>
        <dbReference type="ARBA" id="ARBA00023163"/>
    </source>
</evidence>
<evidence type="ECO:0000313" key="7">
    <source>
        <dbReference type="Proteomes" id="UP000027644"/>
    </source>
</evidence>
<dbReference type="InterPro" id="IPR000847">
    <property type="entry name" value="LysR_HTH_N"/>
</dbReference>
<dbReference type="PANTHER" id="PTHR30537:SF35">
    <property type="entry name" value="TRANSCRIPTIONAL REGULATORY PROTEIN"/>
    <property type="match status" value="1"/>
</dbReference>
<organism evidence="6 7">
    <name type="scientific">Snodgrassella alvi SCGC AB-598-J21</name>
    <dbReference type="NCBI Taxonomy" id="1385367"/>
    <lineage>
        <taxon>Bacteria</taxon>
        <taxon>Pseudomonadati</taxon>
        <taxon>Pseudomonadota</taxon>
        <taxon>Betaproteobacteria</taxon>
        <taxon>Neisseriales</taxon>
        <taxon>Neisseriaceae</taxon>
        <taxon>Snodgrassella</taxon>
    </lineage>
</organism>
<protein>
    <submittedName>
        <fullName evidence="6">Transcriptional regulator</fullName>
    </submittedName>
</protein>
<dbReference type="InterPro" id="IPR005119">
    <property type="entry name" value="LysR_subst-bd"/>
</dbReference>
<keyword evidence="3" id="KW-0238">DNA-binding</keyword>
<evidence type="ECO:0000256" key="3">
    <source>
        <dbReference type="ARBA" id="ARBA00023125"/>
    </source>
</evidence>
<evidence type="ECO:0000313" key="6">
    <source>
        <dbReference type="EMBL" id="KEQ00211.1"/>
    </source>
</evidence>
<gene>
    <name evidence="6" type="ORF">SASC598J21_020940</name>
</gene>
<dbReference type="Pfam" id="PF00126">
    <property type="entry name" value="HTH_1"/>
    <property type="match status" value="1"/>
</dbReference>
<dbReference type="AlphaFoldDB" id="A0A074V4R1"/>
<evidence type="ECO:0000256" key="1">
    <source>
        <dbReference type="ARBA" id="ARBA00009437"/>
    </source>
</evidence>
<dbReference type="InterPro" id="IPR058163">
    <property type="entry name" value="LysR-type_TF_proteobact-type"/>
</dbReference>
<sequence length="285" mass="32730">MDTLQSMWVFRYVVELGSFTKAAEFMDISTAMASKHLHHLEKNIQAKLLNRTSRRISLTEAGQEYYHRCVEALDTLTEAKRVAQAGTVKPQGLLKITAPNWCASRQFGEILSEYRQQFPEVSLSINLDSRRTDLVAEGIDLALRVTNNPEPNLIVKPITRIDFLWVASPKYLQKYGMPHTVADLKQHYGLLPQYVHLDLPLIPACTSNSALLIHKMALNHMGLAYLPEWMVREDIQQKRLEIIEHIACPESHTLYAAYMNREFLSAKVRSFIDFLAEKFETTKNR</sequence>
<dbReference type="InterPro" id="IPR036388">
    <property type="entry name" value="WH-like_DNA-bd_sf"/>
</dbReference>
<dbReference type="PANTHER" id="PTHR30537">
    <property type="entry name" value="HTH-TYPE TRANSCRIPTIONAL REGULATOR"/>
    <property type="match status" value="1"/>
</dbReference>
<dbReference type="EMBL" id="AVQL01000454">
    <property type="protein sequence ID" value="KEQ00211.1"/>
    <property type="molecule type" value="Genomic_DNA"/>
</dbReference>
<evidence type="ECO:0000259" key="5">
    <source>
        <dbReference type="PROSITE" id="PS50931"/>
    </source>
</evidence>
<dbReference type="SUPFAM" id="SSF46785">
    <property type="entry name" value="Winged helix' DNA-binding domain"/>
    <property type="match status" value="1"/>
</dbReference>
<name>A0A074V4R1_9NEIS</name>
<dbReference type="GO" id="GO:0006351">
    <property type="term" value="P:DNA-templated transcription"/>
    <property type="evidence" value="ECO:0007669"/>
    <property type="project" value="TreeGrafter"/>
</dbReference>
<evidence type="ECO:0000256" key="2">
    <source>
        <dbReference type="ARBA" id="ARBA00023015"/>
    </source>
</evidence>
<dbReference type="Gene3D" id="1.10.10.10">
    <property type="entry name" value="Winged helix-like DNA-binding domain superfamily/Winged helix DNA-binding domain"/>
    <property type="match status" value="1"/>
</dbReference>
<reference evidence="6 7" key="1">
    <citation type="journal article" date="2014" name="PLoS Genet.">
        <title>Hidden diversity in honey bee gut symbionts detected by single-cell genomics.</title>
        <authorList>
            <person name="Engel P."/>
            <person name="Stepanauskas R."/>
            <person name="Moran N."/>
        </authorList>
    </citation>
    <scope>NUCLEOTIDE SEQUENCE [LARGE SCALE GENOMIC DNA]</scope>
    <source>
        <strain evidence="6 7">SCGC AB-598-J21</strain>
    </source>
</reference>
<comment type="similarity">
    <text evidence="1">Belongs to the LysR transcriptional regulatory family.</text>
</comment>
<comment type="caution">
    <text evidence="6">The sequence shown here is derived from an EMBL/GenBank/DDBJ whole genome shotgun (WGS) entry which is preliminary data.</text>
</comment>
<dbReference type="CDD" id="cd08422">
    <property type="entry name" value="PBP2_CrgA_like"/>
    <property type="match status" value="1"/>
</dbReference>
<dbReference type="GO" id="GO:0043565">
    <property type="term" value="F:sequence-specific DNA binding"/>
    <property type="evidence" value="ECO:0007669"/>
    <property type="project" value="TreeGrafter"/>
</dbReference>
<dbReference type="GO" id="GO:0003700">
    <property type="term" value="F:DNA-binding transcription factor activity"/>
    <property type="evidence" value="ECO:0007669"/>
    <property type="project" value="InterPro"/>
</dbReference>
<dbReference type="Gene3D" id="3.40.190.290">
    <property type="match status" value="1"/>
</dbReference>
<keyword evidence="4" id="KW-0804">Transcription</keyword>